<dbReference type="EMBL" id="KZ819726">
    <property type="protein sequence ID" value="PWN53417.1"/>
    <property type="molecule type" value="Genomic_DNA"/>
</dbReference>
<evidence type="ECO:0000313" key="2">
    <source>
        <dbReference type="Proteomes" id="UP000245626"/>
    </source>
</evidence>
<reference evidence="1 2" key="1">
    <citation type="journal article" date="2018" name="Mol. Biol. Evol.">
        <title>Broad Genomic Sampling Reveals a Smut Pathogenic Ancestry of the Fungal Clade Ustilaginomycotina.</title>
        <authorList>
            <person name="Kijpornyongpan T."/>
            <person name="Mondo S.J."/>
            <person name="Barry K."/>
            <person name="Sandor L."/>
            <person name="Lee J."/>
            <person name="Lipzen A."/>
            <person name="Pangilinan J."/>
            <person name="LaButti K."/>
            <person name="Hainaut M."/>
            <person name="Henrissat B."/>
            <person name="Grigoriev I.V."/>
            <person name="Spatafora J.W."/>
            <person name="Aime M.C."/>
        </authorList>
    </citation>
    <scope>NUCLEOTIDE SEQUENCE [LARGE SCALE GENOMIC DNA]</scope>
    <source>
        <strain evidence="1 2">SA 807</strain>
    </source>
</reference>
<gene>
    <name evidence="1" type="ORF">IE53DRAFT_170793</name>
</gene>
<sequence>MVSSNRINQPPPYNQDSTSASHQADSRRLELELFRSKETMERLKGHHSEECKGLMLQIRYLKLKMMRESDQRQDLIHQKSYIVKLLSGFFQVDRVVERILFELEIPSGGGLQRRNDSEAKRRWNKVIIVARSIARMKLMREKWEKLDEIKQTLNQAHLQARSRRLTSKKVKGEEEEGGGEETIRRLPVKHRDEGRGVKK</sequence>
<protein>
    <submittedName>
        <fullName evidence="1">Uncharacterized protein</fullName>
    </submittedName>
</protein>
<proteinExistence type="predicted"/>
<name>A0ACD0P5T5_9BASI</name>
<evidence type="ECO:0000313" key="1">
    <source>
        <dbReference type="EMBL" id="PWN53417.1"/>
    </source>
</evidence>
<organism evidence="1 2">
    <name type="scientific">Violaceomyces palustris</name>
    <dbReference type="NCBI Taxonomy" id="1673888"/>
    <lineage>
        <taxon>Eukaryota</taxon>
        <taxon>Fungi</taxon>
        <taxon>Dikarya</taxon>
        <taxon>Basidiomycota</taxon>
        <taxon>Ustilaginomycotina</taxon>
        <taxon>Ustilaginomycetes</taxon>
        <taxon>Violaceomycetales</taxon>
        <taxon>Violaceomycetaceae</taxon>
        <taxon>Violaceomyces</taxon>
    </lineage>
</organism>
<accession>A0ACD0P5T5</accession>
<keyword evidence="2" id="KW-1185">Reference proteome</keyword>
<dbReference type="Proteomes" id="UP000245626">
    <property type="component" value="Unassembled WGS sequence"/>
</dbReference>